<dbReference type="Proteomes" id="UP000016498">
    <property type="component" value="Unassembled WGS sequence"/>
</dbReference>
<evidence type="ECO:0000313" key="3">
    <source>
        <dbReference type="Proteomes" id="UP000016498"/>
    </source>
</evidence>
<gene>
    <name evidence="2" type="ORF">HMPREF1549_00195</name>
</gene>
<name>U1RY03_9ACTO</name>
<dbReference type="HOGENOM" id="CLU_2821420_0_0_11"/>
<evidence type="ECO:0000256" key="1">
    <source>
        <dbReference type="SAM" id="MobiDB-lite"/>
    </source>
</evidence>
<accession>U1RY03</accession>
<sequence length="66" mass="7298">MRWRPERPSLRRLKPPRPPGRAGAPLRDWRARTDRPGRDVGVKGSDGCACHETNALSLVGTVKIGL</sequence>
<evidence type="ECO:0000313" key="2">
    <source>
        <dbReference type="EMBL" id="ERH23297.1"/>
    </source>
</evidence>
<organism evidence="2 3">
    <name type="scientific">Actinomyces johnsonii F0510</name>
    <dbReference type="NCBI Taxonomy" id="1227262"/>
    <lineage>
        <taxon>Bacteria</taxon>
        <taxon>Bacillati</taxon>
        <taxon>Actinomycetota</taxon>
        <taxon>Actinomycetes</taxon>
        <taxon>Actinomycetales</taxon>
        <taxon>Actinomycetaceae</taxon>
        <taxon>Actinomyces</taxon>
    </lineage>
</organism>
<dbReference type="EMBL" id="AWSD01000024">
    <property type="protein sequence ID" value="ERH23297.1"/>
    <property type="molecule type" value="Genomic_DNA"/>
</dbReference>
<reference evidence="2 3" key="1">
    <citation type="submission" date="2013-06" db="EMBL/GenBank/DDBJ databases">
        <authorList>
            <person name="Weinstock G."/>
            <person name="Sodergren E."/>
            <person name="Lobos E.A."/>
            <person name="Fulton L."/>
            <person name="Fulton R."/>
            <person name="Courtney L."/>
            <person name="Fronick C."/>
            <person name="O'Laughlin M."/>
            <person name="Godfrey J."/>
            <person name="Wilson R.M."/>
            <person name="Miner T."/>
            <person name="Farmer C."/>
            <person name="Delehaunty K."/>
            <person name="Cordes M."/>
            <person name="Minx P."/>
            <person name="Tomlinson C."/>
            <person name="Chen J."/>
            <person name="Wollam A."/>
            <person name="Pepin K.H."/>
            <person name="Bhonagiri V."/>
            <person name="Zhang X."/>
            <person name="Warren W."/>
            <person name="Mitreva M."/>
            <person name="Mardis E.R."/>
            <person name="Wilson R.K."/>
        </authorList>
    </citation>
    <scope>NUCLEOTIDE SEQUENCE [LARGE SCALE GENOMIC DNA]</scope>
    <source>
        <strain evidence="2 3">F0510</strain>
    </source>
</reference>
<protein>
    <submittedName>
        <fullName evidence="2">Uncharacterized protein</fullName>
    </submittedName>
</protein>
<comment type="caution">
    <text evidence="2">The sequence shown here is derived from an EMBL/GenBank/DDBJ whole genome shotgun (WGS) entry which is preliminary data.</text>
</comment>
<proteinExistence type="predicted"/>
<feature type="compositionally biased region" description="Basic and acidic residues" evidence="1">
    <location>
        <begin position="27"/>
        <end position="41"/>
    </location>
</feature>
<feature type="region of interest" description="Disordered" evidence="1">
    <location>
        <begin position="1"/>
        <end position="47"/>
    </location>
</feature>
<dbReference type="AlphaFoldDB" id="U1RY03"/>